<feature type="binding site" description="covalent" evidence="8">
    <location>
        <position position="55"/>
    </location>
    <ligand>
        <name>heme c</name>
        <dbReference type="ChEBI" id="CHEBI:61717"/>
    </ligand>
</feature>
<dbReference type="GO" id="GO:0016020">
    <property type="term" value="C:membrane"/>
    <property type="evidence" value="ECO:0007669"/>
    <property type="project" value="UniProtKB-SubCell"/>
</dbReference>
<dbReference type="InterPro" id="IPR002326">
    <property type="entry name" value="Cyt_c1"/>
</dbReference>
<keyword evidence="3 9" id="KW-0812">Transmembrane</keyword>
<dbReference type="GO" id="GO:0046872">
    <property type="term" value="F:metal ion binding"/>
    <property type="evidence" value="ECO:0007669"/>
    <property type="project" value="UniProtKB-KW"/>
</dbReference>
<keyword evidence="7 9" id="KW-0472">Membrane</keyword>
<keyword evidence="2 8" id="KW-0349">Heme</keyword>
<dbReference type="Gene3D" id="1.10.760.10">
    <property type="entry name" value="Cytochrome c-like domain"/>
    <property type="match status" value="1"/>
</dbReference>
<comment type="cofactor">
    <cofactor evidence="8">
        <name>heme c</name>
        <dbReference type="ChEBI" id="CHEBI:61717"/>
    </cofactor>
    <text evidence="8">Binds 1 heme c group covalently per subunit.</text>
</comment>
<evidence type="ECO:0000256" key="4">
    <source>
        <dbReference type="ARBA" id="ARBA00022723"/>
    </source>
</evidence>
<accession>A0A1T4XS47</accession>
<organism evidence="12 13">
    <name type="scientific">Thiothrix eikelboomii</name>
    <dbReference type="NCBI Taxonomy" id="92487"/>
    <lineage>
        <taxon>Bacteria</taxon>
        <taxon>Pseudomonadati</taxon>
        <taxon>Pseudomonadota</taxon>
        <taxon>Gammaproteobacteria</taxon>
        <taxon>Thiotrichales</taxon>
        <taxon>Thiotrichaceae</taxon>
        <taxon>Thiothrix</taxon>
    </lineage>
</organism>
<dbReference type="EMBL" id="FUYB01000022">
    <property type="protein sequence ID" value="SKA92390.1"/>
    <property type="molecule type" value="Genomic_DNA"/>
</dbReference>
<feature type="binding site" description="covalent" evidence="8">
    <location>
        <position position="56"/>
    </location>
    <ligand>
        <name>heme c</name>
        <dbReference type="ChEBI" id="CHEBI:61717"/>
    </ligand>
</feature>
<keyword evidence="13" id="KW-1185">Reference proteome</keyword>
<evidence type="ECO:0000313" key="12">
    <source>
        <dbReference type="EMBL" id="SKA92390.1"/>
    </source>
</evidence>
<feature type="binding site" description="covalent" evidence="8">
    <location>
        <position position="52"/>
    </location>
    <ligand>
        <name>heme c</name>
        <dbReference type="ChEBI" id="CHEBI:61717"/>
    </ligand>
</feature>
<gene>
    <name evidence="12" type="ORF">SAMN02745130_03367</name>
</gene>
<dbReference type="Proteomes" id="UP000190460">
    <property type="component" value="Unassembled WGS sequence"/>
</dbReference>
<dbReference type="GO" id="GO:0009055">
    <property type="term" value="F:electron transfer activity"/>
    <property type="evidence" value="ECO:0007669"/>
    <property type="project" value="InterPro"/>
</dbReference>
<dbReference type="OrthoDB" id="9798864at2"/>
<evidence type="ECO:0000256" key="3">
    <source>
        <dbReference type="ARBA" id="ARBA00022692"/>
    </source>
</evidence>
<feature type="transmembrane region" description="Helical" evidence="9">
    <location>
        <begin position="228"/>
        <end position="246"/>
    </location>
</feature>
<dbReference type="Pfam" id="PF02167">
    <property type="entry name" value="Cytochrom_C1"/>
    <property type="match status" value="1"/>
</dbReference>
<evidence type="ECO:0000259" key="11">
    <source>
        <dbReference type="PROSITE" id="PS51007"/>
    </source>
</evidence>
<keyword evidence="5 9" id="KW-1133">Transmembrane helix</keyword>
<feature type="signal peptide" evidence="10">
    <location>
        <begin position="1"/>
        <end position="22"/>
    </location>
</feature>
<protein>
    <submittedName>
        <fullName evidence="12">Ubiquinol-cytochrome c reductase cytochrome c1 subunit</fullName>
    </submittedName>
</protein>
<dbReference type="RefSeq" id="WP_078923811.1">
    <property type="nucleotide sequence ID" value="NZ_FUYB01000022.1"/>
</dbReference>
<keyword evidence="6 8" id="KW-0408">Iron</keyword>
<dbReference type="SUPFAM" id="SSF46626">
    <property type="entry name" value="Cytochrome c"/>
    <property type="match status" value="1"/>
</dbReference>
<evidence type="ECO:0000256" key="8">
    <source>
        <dbReference type="PIRSR" id="PIRSR602326-1"/>
    </source>
</evidence>
<dbReference type="PANTHER" id="PTHR10266">
    <property type="entry name" value="CYTOCHROME C1"/>
    <property type="match status" value="1"/>
</dbReference>
<dbReference type="STRING" id="92487.SAMN02745130_03367"/>
<evidence type="ECO:0000313" key="13">
    <source>
        <dbReference type="Proteomes" id="UP000190460"/>
    </source>
</evidence>
<feature type="chain" id="PRO_5010588754" evidence="10">
    <location>
        <begin position="23"/>
        <end position="255"/>
    </location>
</feature>
<feature type="domain" description="Cytochrome c" evidence="11">
    <location>
        <begin position="39"/>
        <end position="214"/>
    </location>
</feature>
<dbReference type="PROSITE" id="PS51007">
    <property type="entry name" value="CYTC"/>
    <property type="match status" value="1"/>
</dbReference>
<evidence type="ECO:0000256" key="6">
    <source>
        <dbReference type="ARBA" id="ARBA00023004"/>
    </source>
</evidence>
<keyword evidence="4 8" id="KW-0479">Metal-binding</keyword>
<proteinExistence type="predicted"/>
<comment type="subcellular location">
    <subcellularLocation>
        <location evidence="1">Membrane</location>
    </subcellularLocation>
</comment>
<dbReference type="InterPro" id="IPR009056">
    <property type="entry name" value="Cyt_c-like_dom"/>
</dbReference>
<evidence type="ECO:0000256" key="1">
    <source>
        <dbReference type="ARBA" id="ARBA00004370"/>
    </source>
</evidence>
<evidence type="ECO:0000256" key="5">
    <source>
        <dbReference type="ARBA" id="ARBA00022989"/>
    </source>
</evidence>
<name>A0A1T4XS47_9GAMM</name>
<evidence type="ECO:0000256" key="9">
    <source>
        <dbReference type="SAM" id="Phobius"/>
    </source>
</evidence>
<evidence type="ECO:0000256" key="2">
    <source>
        <dbReference type="ARBA" id="ARBA00022617"/>
    </source>
</evidence>
<dbReference type="GO" id="GO:0020037">
    <property type="term" value="F:heme binding"/>
    <property type="evidence" value="ECO:0007669"/>
    <property type="project" value="InterPro"/>
</dbReference>
<evidence type="ECO:0000256" key="10">
    <source>
        <dbReference type="SAM" id="SignalP"/>
    </source>
</evidence>
<keyword evidence="10" id="KW-0732">Signal</keyword>
<sequence length="255" mass="28583">MKKFITRLLLVLSIALPVASIASEEVSLEKANIDLRNQQSLQRGAKYFVNYCMGCHSLSMSRYNRVATDLGLTPEQVQKNLIFTRTDGELSKVGELMKNGMTPKYGNEAFGNAPPDLSLEGRLRGADWIYSFLKAFYKDPTRPLGVNNTVFANVGMPHVLWELQGMQELQHAEAAEGEHAAANAHAEPKLVLATPGKISLAEYDRVVLDITNFLVYVSEPGKLHRQAVGIWVVLFLLVFIVVAYFLKKEYWKDVH</sequence>
<reference evidence="12 13" key="1">
    <citation type="submission" date="2017-02" db="EMBL/GenBank/DDBJ databases">
        <authorList>
            <person name="Peterson S.W."/>
        </authorList>
    </citation>
    <scope>NUCLEOTIDE SEQUENCE [LARGE SCALE GENOMIC DNA]</scope>
    <source>
        <strain evidence="12 13">ATCC 49788</strain>
    </source>
</reference>
<dbReference type="PANTHER" id="PTHR10266:SF3">
    <property type="entry name" value="CYTOCHROME C1, HEME PROTEIN, MITOCHONDRIAL"/>
    <property type="match status" value="1"/>
</dbReference>
<evidence type="ECO:0000256" key="7">
    <source>
        <dbReference type="ARBA" id="ARBA00023136"/>
    </source>
</evidence>
<dbReference type="AlphaFoldDB" id="A0A1T4XS47"/>
<dbReference type="Gene3D" id="1.20.5.100">
    <property type="entry name" value="Cytochrome c1, transmembrane anchor, C-terminal"/>
    <property type="match status" value="1"/>
</dbReference>
<dbReference type="InterPro" id="IPR036909">
    <property type="entry name" value="Cyt_c-like_dom_sf"/>
</dbReference>